<reference evidence="8" key="2">
    <citation type="submission" date="2025-08" db="UniProtKB">
        <authorList>
            <consortium name="Ensembl"/>
        </authorList>
    </citation>
    <scope>IDENTIFICATION</scope>
</reference>
<feature type="transmembrane region" description="Helical" evidence="7">
    <location>
        <begin position="262"/>
        <end position="284"/>
    </location>
</feature>
<dbReference type="InParanoid" id="A0A3P8VIH4"/>
<keyword evidence="5 7" id="KW-0472">Membrane</keyword>
<sequence length="317" mass="35309">MRGVVMLVSTKGAEKTGVCSGVCSASTAERRQSGPDRVMASFGGHALPGTFFLFFGFWLVVKHTLRHSCRTARTKGRHSDAPFLQRMEYIEGGIQAFASFVGILVEQFYPGGPIAHLYDAENHSWVKLMNWQHCTMYLFFGISGVSLIVTKRFQLTALRVNCLTLSLALFMEGFLFYFHLHGRPPLDAHIHTVLLVPVFAGSVSTMLEVFIKDNIILELFSAGMFILQGTWFYEIGFVIFPLNGVEWDQNQHTNLMFVTMCFGWHLAAALLLVAGNSAAVWLILKKFSGRSPNIEIGMRTTSPTGCHKALLEGSDEE</sequence>
<feature type="transmembrane region" description="Helical" evidence="7">
    <location>
        <begin position="162"/>
        <end position="182"/>
    </location>
</feature>
<dbReference type="RefSeq" id="XP_008331731.2">
    <property type="nucleotide sequence ID" value="XM_008333509.3"/>
</dbReference>
<dbReference type="Pfam" id="PF04819">
    <property type="entry name" value="DUF716"/>
    <property type="match status" value="1"/>
</dbReference>
<dbReference type="GeneTree" id="ENSGT00940000157181"/>
<feature type="transmembrane region" description="Helical" evidence="7">
    <location>
        <begin position="42"/>
        <end position="61"/>
    </location>
</feature>
<evidence type="ECO:0000256" key="5">
    <source>
        <dbReference type="ARBA" id="ARBA00023136"/>
    </source>
</evidence>
<dbReference type="InterPro" id="IPR042127">
    <property type="entry name" value="TMEM45"/>
</dbReference>
<dbReference type="OrthoDB" id="551896at2759"/>
<dbReference type="Proteomes" id="UP000265120">
    <property type="component" value="Chromosome 19"/>
</dbReference>
<evidence type="ECO:0000313" key="9">
    <source>
        <dbReference type="Proteomes" id="UP000265120"/>
    </source>
</evidence>
<accession>A0A3P8VIH4</accession>
<evidence type="ECO:0000256" key="1">
    <source>
        <dbReference type="ARBA" id="ARBA00004141"/>
    </source>
</evidence>
<dbReference type="InterPro" id="IPR006904">
    <property type="entry name" value="DUF716"/>
</dbReference>
<feature type="transmembrane region" description="Helical" evidence="7">
    <location>
        <begin position="219"/>
        <end position="242"/>
    </location>
</feature>
<keyword evidence="4 7" id="KW-1133">Transmembrane helix</keyword>
<dbReference type="Ensembl" id="ENSCSET00000014228.1">
    <property type="protein sequence ID" value="ENSCSEP00000014064.1"/>
    <property type="gene ID" value="ENSCSEG00000009049.1"/>
</dbReference>
<evidence type="ECO:0000256" key="4">
    <source>
        <dbReference type="ARBA" id="ARBA00022989"/>
    </source>
</evidence>
<keyword evidence="9" id="KW-1185">Reference proteome</keyword>
<evidence type="ECO:0000313" key="8">
    <source>
        <dbReference type="Ensembl" id="ENSCSEP00000014064.1"/>
    </source>
</evidence>
<keyword evidence="3 7" id="KW-0812">Transmembrane</keyword>
<name>A0A3P8VIH4_CYNSE</name>
<comment type="subcellular location">
    <subcellularLocation>
        <location evidence="1">Membrane</location>
        <topology evidence="1">Multi-pass membrane protein</topology>
    </subcellularLocation>
</comment>
<comment type="similarity">
    <text evidence="2">Belongs to the TMEM45 family.</text>
</comment>
<evidence type="ECO:0000256" key="2">
    <source>
        <dbReference type="ARBA" id="ARBA00006948"/>
    </source>
</evidence>
<protein>
    <recommendedName>
        <fullName evidence="6">Transmembrane protein 45B</fullName>
    </recommendedName>
</protein>
<reference evidence="8" key="3">
    <citation type="submission" date="2025-09" db="UniProtKB">
        <authorList>
            <consortium name="Ensembl"/>
        </authorList>
    </citation>
    <scope>IDENTIFICATION</scope>
</reference>
<evidence type="ECO:0000256" key="6">
    <source>
        <dbReference type="ARBA" id="ARBA00039264"/>
    </source>
</evidence>
<dbReference type="PANTHER" id="PTHR16007:SF59">
    <property type="entry name" value="TRANSMEMBRANE PROTEIN 45B"/>
    <property type="match status" value="1"/>
</dbReference>
<feature type="transmembrane region" description="Helical" evidence="7">
    <location>
        <begin position="89"/>
        <end position="109"/>
    </location>
</feature>
<evidence type="ECO:0000256" key="3">
    <source>
        <dbReference type="ARBA" id="ARBA00022692"/>
    </source>
</evidence>
<dbReference type="PANTHER" id="PTHR16007">
    <property type="entry name" value="EPIDIDYMAL MEMBRANE PROTEIN E9-RELATED"/>
    <property type="match status" value="1"/>
</dbReference>
<dbReference type="GO" id="GO:0016020">
    <property type="term" value="C:membrane"/>
    <property type="evidence" value="ECO:0007669"/>
    <property type="project" value="UniProtKB-SubCell"/>
</dbReference>
<evidence type="ECO:0000256" key="7">
    <source>
        <dbReference type="SAM" id="Phobius"/>
    </source>
</evidence>
<organism evidence="8 9">
    <name type="scientific">Cynoglossus semilaevis</name>
    <name type="common">Tongue sole</name>
    <dbReference type="NCBI Taxonomy" id="244447"/>
    <lineage>
        <taxon>Eukaryota</taxon>
        <taxon>Metazoa</taxon>
        <taxon>Chordata</taxon>
        <taxon>Craniata</taxon>
        <taxon>Vertebrata</taxon>
        <taxon>Euteleostomi</taxon>
        <taxon>Actinopterygii</taxon>
        <taxon>Neopterygii</taxon>
        <taxon>Teleostei</taxon>
        <taxon>Neoteleostei</taxon>
        <taxon>Acanthomorphata</taxon>
        <taxon>Carangaria</taxon>
        <taxon>Pleuronectiformes</taxon>
        <taxon>Pleuronectoidei</taxon>
        <taxon>Cynoglossidae</taxon>
        <taxon>Cynoglossinae</taxon>
        <taxon>Cynoglossus</taxon>
    </lineage>
</organism>
<feature type="transmembrane region" description="Helical" evidence="7">
    <location>
        <begin position="188"/>
        <end position="207"/>
    </location>
</feature>
<dbReference type="CTD" id="120224"/>
<reference evidence="8 9" key="1">
    <citation type="journal article" date="2014" name="Nat. Genet.">
        <title>Whole-genome sequence of a flatfish provides insights into ZW sex chromosome evolution and adaptation to a benthic lifestyle.</title>
        <authorList>
            <person name="Chen S."/>
            <person name="Zhang G."/>
            <person name="Shao C."/>
            <person name="Huang Q."/>
            <person name="Liu G."/>
            <person name="Zhang P."/>
            <person name="Song W."/>
            <person name="An N."/>
            <person name="Chalopin D."/>
            <person name="Volff J.N."/>
            <person name="Hong Y."/>
            <person name="Li Q."/>
            <person name="Sha Z."/>
            <person name="Zhou H."/>
            <person name="Xie M."/>
            <person name="Yu Q."/>
            <person name="Liu Y."/>
            <person name="Xiang H."/>
            <person name="Wang N."/>
            <person name="Wu K."/>
            <person name="Yang C."/>
            <person name="Zhou Q."/>
            <person name="Liao X."/>
            <person name="Yang L."/>
            <person name="Hu Q."/>
            <person name="Zhang J."/>
            <person name="Meng L."/>
            <person name="Jin L."/>
            <person name="Tian Y."/>
            <person name="Lian J."/>
            <person name="Yang J."/>
            <person name="Miao G."/>
            <person name="Liu S."/>
            <person name="Liang Z."/>
            <person name="Yan F."/>
            <person name="Li Y."/>
            <person name="Sun B."/>
            <person name="Zhang H."/>
            <person name="Zhang J."/>
            <person name="Zhu Y."/>
            <person name="Du M."/>
            <person name="Zhao Y."/>
            <person name="Schartl M."/>
            <person name="Tang Q."/>
            <person name="Wang J."/>
        </authorList>
    </citation>
    <scope>NUCLEOTIDE SEQUENCE</scope>
</reference>
<dbReference type="AlphaFoldDB" id="A0A3P8VIH4"/>
<dbReference type="FunCoup" id="A0A3P8VIH4">
    <property type="interactions" value="84"/>
</dbReference>
<dbReference type="GeneID" id="103395721"/>
<dbReference type="OMA" id="APEWDQK"/>
<dbReference type="KEGG" id="csem:103395721"/>
<feature type="transmembrane region" description="Helical" evidence="7">
    <location>
        <begin position="129"/>
        <end position="150"/>
    </location>
</feature>
<proteinExistence type="inferred from homology"/>